<organism evidence="3 4">
    <name type="scientific">Phaseolus coccineus</name>
    <name type="common">Scarlet runner bean</name>
    <name type="synonym">Phaseolus multiflorus</name>
    <dbReference type="NCBI Taxonomy" id="3886"/>
    <lineage>
        <taxon>Eukaryota</taxon>
        <taxon>Viridiplantae</taxon>
        <taxon>Streptophyta</taxon>
        <taxon>Embryophyta</taxon>
        <taxon>Tracheophyta</taxon>
        <taxon>Spermatophyta</taxon>
        <taxon>Magnoliopsida</taxon>
        <taxon>eudicotyledons</taxon>
        <taxon>Gunneridae</taxon>
        <taxon>Pentapetalae</taxon>
        <taxon>rosids</taxon>
        <taxon>fabids</taxon>
        <taxon>Fabales</taxon>
        <taxon>Fabaceae</taxon>
        <taxon>Papilionoideae</taxon>
        <taxon>50 kb inversion clade</taxon>
        <taxon>NPAAA clade</taxon>
        <taxon>indigoferoid/millettioid clade</taxon>
        <taxon>Phaseoleae</taxon>
        <taxon>Phaseolus</taxon>
    </lineage>
</organism>
<dbReference type="InterPro" id="IPR032675">
    <property type="entry name" value="LRR_dom_sf"/>
</dbReference>
<dbReference type="Pfam" id="PF07725">
    <property type="entry name" value="LRR_3"/>
    <property type="match status" value="1"/>
</dbReference>
<comment type="caution">
    <text evidence="3">The sequence shown here is derived from an EMBL/GenBank/DDBJ whole genome shotgun (WGS) entry which is preliminary data.</text>
</comment>
<dbReference type="Gene3D" id="3.80.10.10">
    <property type="entry name" value="Ribonuclease Inhibitor"/>
    <property type="match status" value="1"/>
</dbReference>
<dbReference type="GO" id="GO:0006952">
    <property type="term" value="P:defense response"/>
    <property type="evidence" value="ECO:0007669"/>
    <property type="project" value="InterPro"/>
</dbReference>
<dbReference type="EMBL" id="JAYMYR010000009">
    <property type="protein sequence ID" value="KAK7342575.1"/>
    <property type="molecule type" value="Genomic_DNA"/>
</dbReference>
<protein>
    <submittedName>
        <fullName evidence="3">Uncharacterized protein</fullName>
    </submittedName>
</protein>
<proteinExistence type="predicted"/>
<evidence type="ECO:0000256" key="2">
    <source>
        <dbReference type="ARBA" id="ARBA00022737"/>
    </source>
</evidence>
<evidence type="ECO:0000313" key="3">
    <source>
        <dbReference type="EMBL" id="KAK7342575.1"/>
    </source>
</evidence>
<dbReference type="Proteomes" id="UP001374584">
    <property type="component" value="Unassembled WGS sequence"/>
</dbReference>
<keyword evidence="1" id="KW-0433">Leucine-rich repeat</keyword>
<dbReference type="InterPro" id="IPR044974">
    <property type="entry name" value="Disease_R_plants"/>
</dbReference>
<sequence>MLENKVVDNLEVIHIENGAYGTTVRADGLSKIRHLKLLTLLNVNFSGSISHLSSEIGYLTWKKYPFQCLPPSFQPNKLVELYLIESNIQRLWEGIKPLHSLKRLNLSHSKNLVELPNVREALNLESIELEGCIQLRKINQSIGLLNVQPSSLTMMHGQNLIAGKRKFSVMEEKR</sequence>
<dbReference type="PANTHER" id="PTHR11017:SF259">
    <property type="entry name" value="ADP-RIBOSYL CYCLASE_CYCLIC ADP-RIBOSE HYDROLASE"/>
    <property type="match status" value="1"/>
</dbReference>
<accession>A0AAN9QM07</accession>
<gene>
    <name evidence="3" type="ORF">VNO80_25530</name>
</gene>
<reference evidence="3 4" key="1">
    <citation type="submission" date="2024-01" db="EMBL/GenBank/DDBJ databases">
        <title>The genomes of 5 underutilized Papilionoideae crops provide insights into root nodulation and disease resistanc.</title>
        <authorList>
            <person name="Jiang F."/>
        </authorList>
    </citation>
    <scope>NUCLEOTIDE SEQUENCE [LARGE SCALE GENOMIC DNA]</scope>
    <source>
        <strain evidence="3">JINMINGXINNONG_FW02</strain>
        <tissue evidence="3">Leaves</tissue>
    </source>
</reference>
<name>A0AAN9QM07_PHACN</name>
<keyword evidence="2" id="KW-0677">Repeat</keyword>
<evidence type="ECO:0000256" key="1">
    <source>
        <dbReference type="ARBA" id="ARBA00022614"/>
    </source>
</evidence>
<dbReference type="PANTHER" id="PTHR11017">
    <property type="entry name" value="LEUCINE-RICH REPEAT-CONTAINING PROTEIN"/>
    <property type="match status" value="1"/>
</dbReference>
<dbReference type="AlphaFoldDB" id="A0AAN9QM07"/>
<dbReference type="SUPFAM" id="SSF52058">
    <property type="entry name" value="L domain-like"/>
    <property type="match status" value="1"/>
</dbReference>
<keyword evidence="4" id="KW-1185">Reference proteome</keyword>
<evidence type="ECO:0000313" key="4">
    <source>
        <dbReference type="Proteomes" id="UP001374584"/>
    </source>
</evidence>
<dbReference type="InterPro" id="IPR011713">
    <property type="entry name" value="Leu-rich_rpt_3"/>
</dbReference>